<dbReference type="InterPro" id="IPR004236">
    <property type="entry name" value="Pept_S1_alpha_lytic"/>
</dbReference>
<comment type="similarity">
    <text evidence="1">Belongs to the peptidase S1 family.</text>
</comment>
<feature type="region of interest" description="Disordered" evidence="8">
    <location>
        <begin position="1"/>
        <end position="50"/>
    </location>
</feature>
<dbReference type="EMBL" id="VKHT01000305">
    <property type="protein sequence ID" value="MBB0244741.1"/>
    <property type="molecule type" value="Genomic_DNA"/>
</dbReference>
<reference evidence="11" key="1">
    <citation type="submission" date="2019-10" db="EMBL/GenBank/DDBJ databases">
        <title>Streptomyces sp. nov., a novel actinobacterium isolated from alkaline environment.</title>
        <authorList>
            <person name="Golinska P."/>
        </authorList>
    </citation>
    <scope>NUCLEOTIDE SEQUENCE [LARGE SCALE GENOMIC DNA]</scope>
    <source>
        <strain evidence="11">DSM 42118</strain>
    </source>
</reference>
<evidence type="ECO:0000256" key="5">
    <source>
        <dbReference type="ARBA" id="ARBA00022825"/>
    </source>
</evidence>
<evidence type="ECO:0000259" key="9">
    <source>
        <dbReference type="Pfam" id="PF02983"/>
    </source>
</evidence>
<accession>A0A7W3TD84</accession>
<dbReference type="InterPro" id="IPR009003">
    <property type="entry name" value="Peptidase_S1_PA"/>
</dbReference>
<evidence type="ECO:0000256" key="8">
    <source>
        <dbReference type="SAM" id="MobiDB-lite"/>
    </source>
</evidence>
<dbReference type="AlphaFoldDB" id="A0A7W3TD84"/>
<evidence type="ECO:0000256" key="4">
    <source>
        <dbReference type="ARBA" id="ARBA00022801"/>
    </source>
</evidence>
<dbReference type="SUPFAM" id="SSF50494">
    <property type="entry name" value="Trypsin-like serine proteases"/>
    <property type="match status" value="1"/>
</dbReference>
<evidence type="ECO:0000256" key="2">
    <source>
        <dbReference type="ARBA" id="ARBA00022670"/>
    </source>
</evidence>
<evidence type="ECO:0000256" key="7">
    <source>
        <dbReference type="ARBA" id="ARBA00023157"/>
    </source>
</evidence>
<feature type="domain" description="Peptidase S1A alpha-lytic prodomain" evidence="9">
    <location>
        <begin position="89"/>
        <end position="143"/>
    </location>
</feature>
<evidence type="ECO:0000256" key="3">
    <source>
        <dbReference type="ARBA" id="ARBA00022729"/>
    </source>
</evidence>
<sequence>MCREVGNHKLFVPSSSGSPVPERDPLAPTGGRVRNTRAHTATDDHGVRGHHRNRFGRLAAPALALASALVLALAPPAPAAAEPETGEITLARLHSVAEAVATTNVGGTAWTVDQENGTVTVVIDETVSDKELRRIVREAGADADALEVERISGTLSPLLRGGQPIYASGGGQCTLGFNVQGGTYALTAGHCTGGYPAWYRDFARTSYLGPTAVSNYPGADHGYISLSGGQKENPSQVVCDGRIIDIVGWTHAYIGMPVTRAGRVTGCRSGSVTGLNFTVNYGGGNVVYNMIRTNICAEPGDSGAPLWTETPDGALAVGILSGGSGNCTFGGTTFYEPISRALGQYGFTIP</sequence>
<proteinExistence type="inferred from homology"/>
<dbReference type="Gene3D" id="2.40.10.10">
    <property type="entry name" value="Trypsin-like serine proteases"/>
    <property type="match status" value="2"/>
</dbReference>
<dbReference type="Proteomes" id="UP000538929">
    <property type="component" value="Unassembled WGS sequence"/>
</dbReference>
<keyword evidence="5" id="KW-0720">Serine protease</keyword>
<dbReference type="InterPro" id="IPR018114">
    <property type="entry name" value="TRYPSIN_HIS"/>
</dbReference>
<keyword evidence="4" id="KW-0378">Hydrolase</keyword>
<evidence type="ECO:0000313" key="11">
    <source>
        <dbReference type="Proteomes" id="UP000538929"/>
    </source>
</evidence>
<dbReference type="InterPro" id="IPR001316">
    <property type="entry name" value="Pept_S1A_streptogrisin"/>
</dbReference>
<comment type="caution">
    <text evidence="10">The sequence shown here is derived from an EMBL/GenBank/DDBJ whole genome shotgun (WGS) entry which is preliminary data.</text>
</comment>
<protein>
    <submittedName>
        <fullName evidence="10">Serine protease</fullName>
    </submittedName>
</protein>
<keyword evidence="3" id="KW-0732">Signal</keyword>
<organism evidence="10 11">
    <name type="scientific">Streptomyces alkaliphilus</name>
    <dbReference type="NCBI Taxonomy" id="1472722"/>
    <lineage>
        <taxon>Bacteria</taxon>
        <taxon>Bacillati</taxon>
        <taxon>Actinomycetota</taxon>
        <taxon>Actinomycetes</taxon>
        <taxon>Kitasatosporales</taxon>
        <taxon>Streptomycetaceae</taxon>
        <taxon>Streptomyces</taxon>
    </lineage>
</organism>
<evidence type="ECO:0000256" key="1">
    <source>
        <dbReference type="ARBA" id="ARBA00007664"/>
    </source>
</evidence>
<dbReference type="Pfam" id="PF02983">
    <property type="entry name" value="Pro_Al_protease"/>
    <property type="match status" value="1"/>
</dbReference>
<dbReference type="GO" id="GO:0005576">
    <property type="term" value="C:extracellular region"/>
    <property type="evidence" value="ECO:0007669"/>
    <property type="project" value="InterPro"/>
</dbReference>
<keyword evidence="11" id="KW-1185">Reference proteome</keyword>
<dbReference type="InterPro" id="IPR043504">
    <property type="entry name" value="Peptidase_S1_PA_chymotrypsin"/>
</dbReference>
<dbReference type="CDD" id="cd21112">
    <property type="entry name" value="alphaLP-like"/>
    <property type="match status" value="1"/>
</dbReference>
<keyword evidence="2 10" id="KW-0645">Protease</keyword>
<gene>
    <name evidence="10" type="ORF">FNQ90_11660</name>
</gene>
<dbReference type="GO" id="GO:0004252">
    <property type="term" value="F:serine-type endopeptidase activity"/>
    <property type="evidence" value="ECO:0007669"/>
    <property type="project" value="InterPro"/>
</dbReference>
<name>A0A7W3TD84_9ACTN</name>
<keyword evidence="6" id="KW-0865">Zymogen</keyword>
<evidence type="ECO:0000313" key="10">
    <source>
        <dbReference type="EMBL" id="MBB0244741.1"/>
    </source>
</evidence>
<dbReference type="PROSITE" id="PS00134">
    <property type="entry name" value="TRYPSIN_HIS"/>
    <property type="match status" value="1"/>
</dbReference>
<evidence type="ECO:0000256" key="6">
    <source>
        <dbReference type="ARBA" id="ARBA00023145"/>
    </source>
</evidence>
<dbReference type="GO" id="GO:0006508">
    <property type="term" value="P:proteolysis"/>
    <property type="evidence" value="ECO:0007669"/>
    <property type="project" value="UniProtKB-KW"/>
</dbReference>
<keyword evidence="7" id="KW-1015">Disulfide bond</keyword>
<dbReference type="PRINTS" id="PR00861">
    <property type="entry name" value="ALYTICPTASE"/>
</dbReference>